<dbReference type="AlphaFoldDB" id="A0AA36NKI3"/>
<feature type="compositionally biased region" description="Polar residues" evidence="1">
    <location>
        <begin position="16"/>
        <end position="26"/>
    </location>
</feature>
<gene>
    <name evidence="2" type="ORF">EVOR1521_LOCUS29448</name>
</gene>
<organism evidence="2 3">
    <name type="scientific">Effrenium voratum</name>
    <dbReference type="NCBI Taxonomy" id="2562239"/>
    <lineage>
        <taxon>Eukaryota</taxon>
        <taxon>Sar</taxon>
        <taxon>Alveolata</taxon>
        <taxon>Dinophyceae</taxon>
        <taxon>Suessiales</taxon>
        <taxon>Symbiodiniaceae</taxon>
        <taxon>Effrenium</taxon>
    </lineage>
</organism>
<keyword evidence="3" id="KW-1185">Reference proteome</keyword>
<sequence length="405" mass="43659">MSAPEDTQPDGPDGVSLSQETMQLGQDGSDDVLKEPQPCKRPAAAKSSSLMKRPASQAAEASKPKAAKSAPKPKAAKSAPKPQAKVKGEPKPKPLGKKQKLAAVFAGEPASAAPADPSIPEEEVEVAEGAEESRDRSKAARFFQLMRGGSLPEAVLSEWQKSGTRKAQSALINNLFEKVGGRLQVKADFRTETATDRQSGFGKTVFMRMCRFDTDDDLQAAIDAGDVMTFTTNGKTMYAVVNVELNTSAKKNNAETMASDVLELSAETGSIFDSIWSKLSPDVNDADSGASLAIKDADHKFGPDELQKVRPRLSVAINAMDKLLKETRKCASQITTKDDPVWKRIDSDLTHAIKDSEHVKNWGELPHGDEITGAKFTKAMTHWGNVTTGCYEQLCGVQAQLRSRA</sequence>
<dbReference type="EMBL" id="CAUJNA010003694">
    <property type="protein sequence ID" value="CAJ1407841.1"/>
    <property type="molecule type" value="Genomic_DNA"/>
</dbReference>
<feature type="compositionally biased region" description="Acidic residues" evidence="1">
    <location>
        <begin position="119"/>
        <end position="130"/>
    </location>
</feature>
<evidence type="ECO:0000313" key="2">
    <source>
        <dbReference type="EMBL" id="CAJ1407841.1"/>
    </source>
</evidence>
<accession>A0AA36NKI3</accession>
<protein>
    <submittedName>
        <fullName evidence="2">Uncharacterized protein</fullName>
    </submittedName>
</protein>
<feature type="compositionally biased region" description="Low complexity" evidence="1">
    <location>
        <begin position="67"/>
        <end position="85"/>
    </location>
</feature>
<comment type="caution">
    <text evidence="2">The sequence shown here is derived from an EMBL/GenBank/DDBJ whole genome shotgun (WGS) entry which is preliminary data.</text>
</comment>
<reference evidence="2" key="1">
    <citation type="submission" date="2023-08" db="EMBL/GenBank/DDBJ databases">
        <authorList>
            <person name="Chen Y."/>
            <person name="Shah S."/>
            <person name="Dougan E. K."/>
            <person name="Thang M."/>
            <person name="Chan C."/>
        </authorList>
    </citation>
    <scope>NUCLEOTIDE SEQUENCE</scope>
</reference>
<evidence type="ECO:0000256" key="1">
    <source>
        <dbReference type="SAM" id="MobiDB-lite"/>
    </source>
</evidence>
<dbReference type="Proteomes" id="UP001178507">
    <property type="component" value="Unassembled WGS sequence"/>
</dbReference>
<proteinExistence type="predicted"/>
<feature type="region of interest" description="Disordered" evidence="1">
    <location>
        <begin position="1"/>
        <end position="138"/>
    </location>
</feature>
<name>A0AA36NKI3_9DINO</name>
<feature type="compositionally biased region" description="Low complexity" evidence="1">
    <location>
        <begin position="101"/>
        <end position="118"/>
    </location>
</feature>
<evidence type="ECO:0000313" key="3">
    <source>
        <dbReference type="Proteomes" id="UP001178507"/>
    </source>
</evidence>